<dbReference type="Proteomes" id="UP000243849">
    <property type="component" value="Segment"/>
</dbReference>
<dbReference type="InterPro" id="IPR008644">
    <property type="entry name" value="Herpes_U15"/>
</dbReference>
<keyword evidence="2" id="KW-1185">Reference proteome</keyword>
<name>U3GV71_9BETA</name>
<dbReference type="RefSeq" id="YP_008492958.1">
    <property type="nucleotide sequence ID" value="NC_022233.1"/>
</dbReference>
<dbReference type="EMBL" id="KF017583">
    <property type="protein sequence ID" value="AGT99213.1"/>
    <property type="molecule type" value="Genomic_DNA"/>
</dbReference>
<evidence type="ECO:0000313" key="2">
    <source>
        <dbReference type="Proteomes" id="UP000243849"/>
    </source>
</evidence>
<evidence type="ECO:0000313" key="1">
    <source>
        <dbReference type="EMBL" id="AGT99213.1"/>
    </source>
</evidence>
<proteinExistence type="predicted"/>
<organism evidence="1 2">
    <name type="scientific">Suid betaherpesvirus 2</name>
    <dbReference type="NCBI Taxonomy" id="1608255"/>
    <lineage>
        <taxon>Viruses</taxon>
        <taxon>Duplodnaviria</taxon>
        <taxon>Heunggongvirae</taxon>
        <taxon>Peploviricota</taxon>
        <taxon>Herviviricetes</taxon>
        <taxon>Herpesvirales</taxon>
        <taxon>Orthoherpesviridae</taxon>
        <taxon>Betaherpesvirinae</taxon>
        <taxon>Roseolovirus</taxon>
        <taxon>Roseolovirus suidbeta2</taxon>
    </lineage>
</organism>
<sequence>MDPKYNRVCTFGFLQLLSKTFTELEVICVKYLFRLNFAERSKYVLVTLAGRERVTKAMVIEILYILNKWKQLEEFFGINVTDECQCALASGFNRIPSIR</sequence>
<dbReference type="KEGG" id="vg:16747408"/>
<accession>U3GV71</accession>
<dbReference type="Pfam" id="PF05613">
    <property type="entry name" value="Herpes_U15"/>
    <property type="match status" value="1"/>
</dbReference>
<dbReference type="GeneID" id="16747408"/>
<reference evidence="1 2" key="1">
    <citation type="submission" date="2013-05" db="EMBL/GenBank/DDBJ databases">
        <title>Genome organization and molecular characterization of porcine cytomegalovirus.</title>
        <authorList>
            <person name="Gu W."/>
            <person name="Zhou L."/>
            <person name="Ge X."/>
            <person name="Guo X."/>
            <person name="Yang H."/>
        </authorList>
    </citation>
    <scope>NUCLEOTIDE SEQUENCE [LARGE SCALE GENOMIC DNA]</scope>
    <source>
        <strain evidence="1 2">BJ09</strain>
    </source>
</reference>
<protein>
    <submittedName>
        <fullName evidence="1">Protein U15</fullName>
    </submittedName>
</protein>
<gene>
    <name evidence="1" type="primary">U15</name>
</gene>